<evidence type="ECO:0000313" key="2">
    <source>
        <dbReference type="Proteomes" id="UP000006100"/>
    </source>
</evidence>
<sequence length="413" mass="47395">MLVRLNLESNVHQKIKKLIEDGHFENEHDFIRMAINNELEEYLSQGNRRSTELIDSEINLDESVTKKLEKIDFEQVSKKLNRIFEQIDVSIDGKLPISPPGVLYGPSSAGLIWVFQNRFFPVKVIVFELLRQISQGDSKWIDLEQFKDDISDFAIPIGETLQHVHVKNNELNLAVGFPVSKEKLLQRHGKRSLKKIKRKQDKEDWLIARYNSGRKRFADQFLGKFGKKDNKKVFTGACFEMGLLLVSEDSKKITLSSNGRKFASLQNPVIDNIQSDTIQKTVENIFSKEEVDFILENVLPLFPLEEKIVQSILSLESGTVLTAGEAQDILEEQKRIYLANLYDKDSLENFEIKYKDEMEDDEETKIVPWLAKKSSDMQIAATLRRMSELGILCLKIEQNVPSYTVVGISKGNL</sequence>
<evidence type="ECO:0000313" key="1">
    <source>
        <dbReference type="EMBL" id="AFS83372.1"/>
    </source>
</evidence>
<protein>
    <submittedName>
        <fullName evidence="1">Uncharacterized protein</fullName>
    </submittedName>
</protein>
<dbReference type="HOGENOM" id="CLU_664991_0_0_2"/>
<dbReference type="RefSeq" id="WP_014965742.1">
    <property type="nucleotide sequence ID" value="NC_018656.1"/>
</dbReference>
<name>K0BEC3_9ARCH</name>
<dbReference type="STRING" id="1229909.NSED_07900"/>
<dbReference type="GeneID" id="13698337"/>
<dbReference type="Proteomes" id="UP000006100">
    <property type="component" value="Chromosome"/>
</dbReference>
<proteinExistence type="predicted"/>
<accession>K0BEC3</accession>
<organism evidence="1 2">
    <name type="scientific">Candidatus Nitrosopumilus sediminis</name>
    <dbReference type="NCBI Taxonomy" id="1229909"/>
    <lineage>
        <taxon>Archaea</taxon>
        <taxon>Nitrososphaerota</taxon>
        <taxon>Nitrososphaeria</taxon>
        <taxon>Nitrosopumilales</taxon>
        <taxon>Nitrosopumilaceae</taxon>
        <taxon>Nitrosopumilus</taxon>
    </lineage>
</organism>
<reference evidence="1 2" key="1">
    <citation type="journal article" date="2012" name="J. Bacteriol.">
        <title>Draft Genome Sequence of an Ammonia-Oxidizing Archaeon, "Candidatus Nitrosopumilus sediminis" AR2, from Svalbard in the Arctic Circle.</title>
        <authorList>
            <person name="Park S.J."/>
            <person name="Kim J.G."/>
            <person name="Jung M.Y."/>
            <person name="Kim S.J."/>
            <person name="Cha I.T."/>
            <person name="Ghai R."/>
            <person name="Martin-Cuadrado A.B."/>
            <person name="Rodriguez-Valera F."/>
            <person name="Rhee S.K."/>
        </authorList>
    </citation>
    <scope>NUCLEOTIDE SEQUENCE [LARGE SCALE GENOMIC DNA]</scope>
    <source>
        <strain evidence="1 2">AR2</strain>
    </source>
</reference>
<dbReference type="KEGG" id="nir:NSED_07900"/>
<dbReference type="eggNOG" id="arCOG01011">
    <property type="taxonomic scope" value="Archaea"/>
</dbReference>
<dbReference type="AlphaFoldDB" id="K0BEC3"/>
<dbReference type="PATRIC" id="fig|1229909.8.peg.1733"/>
<keyword evidence="2" id="KW-1185">Reference proteome</keyword>
<dbReference type="EMBL" id="CP003843">
    <property type="protein sequence ID" value="AFS83372.1"/>
    <property type="molecule type" value="Genomic_DNA"/>
</dbReference>
<gene>
    <name evidence="1" type="ORF">NSED_07900</name>
</gene>